<dbReference type="Proteomes" id="UP000503840">
    <property type="component" value="Unassembled WGS sequence"/>
</dbReference>
<dbReference type="SUPFAM" id="SSF52266">
    <property type="entry name" value="SGNH hydrolase"/>
    <property type="match status" value="1"/>
</dbReference>
<dbReference type="InterPro" id="IPR051532">
    <property type="entry name" value="Ester_Hydrolysis_Enzymes"/>
</dbReference>
<dbReference type="PANTHER" id="PTHR30383">
    <property type="entry name" value="THIOESTERASE 1/PROTEASE 1/LYSOPHOSPHOLIPASE L1"/>
    <property type="match status" value="1"/>
</dbReference>
<proteinExistence type="predicted"/>
<dbReference type="RefSeq" id="WP_205245217.1">
    <property type="nucleotide sequence ID" value="NZ_BLVO01000013.1"/>
</dbReference>
<evidence type="ECO:0000313" key="2">
    <source>
        <dbReference type="EMBL" id="GFM34171.1"/>
    </source>
</evidence>
<dbReference type="EMBL" id="BLVO01000013">
    <property type="protein sequence ID" value="GFM34171.1"/>
    <property type="molecule type" value="Genomic_DNA"/>
</dbReference>
<dbReference type="PANTHER" id="PTHR30383:SF24">
    <property type="entry name" value="THIOESTERASE 1_PROTEASE 1_LYSOPHOSPHOLIPASE L1"/>
    <property type="match status" value="1"/>
</dbReference>
<name>A0A7J0BLQ0_9BACT</name>
<protein>
    <submittedName>
        <fullName evidence="2">Arylesterase</fullName>
    </submittedName>
</protein>
<dbReference type="CDD" id="cd01822">
    <property type="entry name" value="Lysophospholipase_L1_like"/>
    <property type="match status" value="1"/>
</dbReference>
<comment type="caution">
    <text evidence="2">The sequence shown here is derived from an EMBL/GenBank/DDBJ whole genome shotgun (WGS) entry which is preliminary data.</text>
</comment>
<evidence type="ECO:0000313" key="3">
    <source>
        <dbReference type="Proteomes" id="UP000503840"/>
    </source>
</evidence>
<evidence type="ECO:0000259" key="1">
    <source>
        <dbReference type="Pfam" id="PF13472"/>
    </source>
</evidence>
<reference evidence="2 3" key="1">
    <citation type="submission" date="2020-05" db="EMBL/GenBank/DDBJ databases">
        <title>Draft genome sequence of Desulfovibrio sp. strain HN2T.</title>
        <authorList>
            <person name="Ueno A."/>
            <person name="Tamazawa S."/>
            <person name="Tamamura S."/>
            <person name="Murakami T."/>
            <person name="Kiyama T."/>
            <person name="Inomata H."/>
            <person name="Amano Y."/>
            <person name="Miyakawa K."/>
            <person name="Tamaki H."/>
            <person name="Naganuma T."/>
            <person name="Kaneko K."/>
        </authorList>
    </citation>
    <scope>NUCLEOTIDE SEQUENCE [LARGE SCALE GENOMIC DNA]</scope>
    <source>
        <strain evidence="2 3">HN2</strain>
    </source>
</reference>
<dbReference type="AlphaFoldDB" id="A0A7J0BLQ0"/>
<dbReference type="GO" id="GO:0004622">
    <property type="term" value="F:phosphatidylcholine lysophospholipase activity"/>
    <property type="evidence" value="ECO:0007669"/>
    <property type="project" value="TreeGrafter"/>
</dbReference>
<organism evidence="2 3">
    <name type="scientific">Desulfovibrio subterraneus</name>
    <dbReference type="NCBI Taxonomy" id="2718620"/>
    <lineage>
        <taxon>Bacteria</taxon>
        <taxon>Pseudomonadati</taxon>
        <taxon>Thermodesulfobacteriota</taxon>
        <taxon>Desulfovibrionia</taxon>
        <taxon>Desulfovibrionales</taxon>
        <taxon>Desulfovibrionaceae</taxon>
        <taxon>Desulfovibrio</taxon>
    </lineage>
</organism>
<dbReference type="InterPro" id="IPR013830">
    <property type="entry name" value="SGNH_hydro"/>
</dbReference>
<keyword evidence="3" id="KW-1185">Reference proteome</keyword>
<sequence length="189" mass="20832">MKRLKTIVALGDSLTEGFGIPAEASFPSVLQSLLRSRGHNVSIINQGLSGDTAWGGKKRLDRYLANKPRPDAVIVELGANDAIQFTDPWDVEATLDSILQRLTELEIPFLLTGMKMLLPADADYTEAFESIYPKLAERYDPVFYPFFLEGAFGDPALTLEDGIHPNIRGTARIAESVLPFAEELLARIP</sequence>
<dbReference type="Gene3D" id="3.40.50.1110">
    <property type="entry name" value="SGNH hydrolase"/>
    <property type="match status" value="1"/>
</dbReference>
<dbReference type="Pfam" id="PF13472">
    <property type="entry name" value="Lipase_GDSL_2"/>
    <property type="match status" value="1"/>
</dbReference>
<accession>A0A7J0BLQ0</accession>
<feature type="domain" description="SGNH hydrolase-type esterase" evidence="1">
    <location>
        <begin position="9"/>
        <end position="171"/>
    </location>
</feature>
<gene>
    <name evidence="2" type="ORF">DSM101010T_25360</name>
</gene>
<dbReference type="InterPro" id="IPR036514">
    <property type="entry name" value="SGNH_hydro_sf"/>
</dbReference>